<keyword evidence="8" id="KW-1185">Reference proteome</keyword>
<evidence type="ECO:0000256" key="5">
    <source>
        <dbReference type="ARBA" id="ARBA00022946"/>
    </source>
</evidence>
<dbReference type="Proteomes" id="UP000030665">
    <property type="component" value="Unassembled WGS sequence"/>
</dbReference>
<keyword evidence="3" id="KW-0677">Repeat</keyword>
<keyword evidence="5" id="KW-0809">Transit peptide</keyword>
<keyword evidence="6" id="KW-0496">Mitochondrion</keyword>
<dbReference type="GO" id="GO:0034551">
    <property type="term" value="P:mitochondrial respiratory chain complex III assembly"/>
    <property type="evidence" value="ECO:0007669"/>
    <property type="project" value="InterPro"/>
</dbReference>
<evidence type="ECO:0000256" key="4">
    <source>
        <dbReference type="ARBA" id="ARBA00022803"/>
    </source>
</evidence>
<proteinExistence type="inferred from homology"/>
<dbReference type="AlphaFoldDB" id="A0A077YWV6"/>
<keyword evidence="4" id="KW-0802">TPR repeat</keyword>
<dbReference type="Pfam" id="PF13424">
    <property type="entry name" value="TPR_12"/>
    <property type="match status" value="1"/>
</dbReference>
<protein>
    <submittedName>
        <fullName evidence="7">Tetratricopeptide repeat containing</fullName>
    </submittedName>
</protein>
<dbReference type="InterPro" id="IPR040395">
    <property type="entry name" value="TTC19"/>
</dbReference>
<dbReference type="GO" id="GO:0005743">
    <property type="term" value="C:mitochondrial inner membrane"/>
    <property type="evidence" value="ECO:0007669"/>
    <property type="project" value="TreeGrafter"/>
</dbReference>
<evidence type="ECO:0000256" key="6">
    <source>
        <dbReference type="ARBA" id="ARBA00023128"/>
    </source>
</evidence>
<accession>A0A077YWV6</accession>
<reference evidence="7" key="1">
    <citation type="submission" date="2014-01" db="EMBL/GenBank/DDBJ databases">
        <authorList>
            <person name="Aslett M."/>
        </authorList>
    </citation>
    <scope>NUCLEOTIDE SEQUENCE</scope>
</reference>
<dbReference type="OrthoDB" id="5986190at2759"/>
<gene>
    <name evidence="7" type="ORF">TTRE_0000044801</name>
</gene>
<dbReference type="PANTHER" id="PTHR13143">
    <property type="entry name" value="TETRATRICOPEPTIDE REPEAT PROTEIN 19"/>
    <property type="match status" value="1"/>
</dbReference>
<dbReference type="SUPFAM" id="SSF48452">
    <property type="entry name" value="TPR-like"/>
    <property type="match status" value="1"/>
</dbReference>
<evidence type="ECO:0000313" key="7">
    <source>
        <dbReference type="EMBL" id="CDW52189.1"/>
    </source>
</evidence>
<evidence type="ECO:0000256" key="2">
    <source>
        <dbReference type="ARBA" id="ARBA00008219"/>
    </source>
</evidence>
<sequence>MVGIVATVKSFFHSTKEDVERKKIADIIREAILSYRNGNAPQSIDLLHKALSDANESGDEKAVNYITDLLANIYYELMDTVKAKALFLSLTDRLIGSGTKETDPTIVEISADLNAQKDELSDPYALYGMILETYSRYLMSRKRVEDSKKHFNRALELARDIYSPLSAHVIIMMNNYAIECVKQGEYELARGYHSEVVYRAVHCQDLEWQLPAFYCNYAETLWHCGQKKEALEMAERALSLAASGDKNVLKHVKEFCDSLRKEMNKSSSGGSK</sequence>
<evidence type="ECO:0000256" key="1">
    <source>
        <dbReference type="ARBA" id="ARBA00004173"/>
    </source>
</evidence>
<dbReference type="Gene3D" id="1.25.40.10">
    <property type="entry name" value="Tetratricopeptide repeat domain"/>
    <property type="match status" value="1"/>
</dbReference>
<evidence type="ECO:0000256" key="3">
    <source>
        <dbReference type="ARBA" id="ARBA00022737"/>
    </source>
</evidence>
<dbReference type="InterPro" id="IPR011990">
    <property type="entry name" value="TPR-like_helical_dom_sf"/>
</dbReference>
<dbReference type="PANTHER" id="PTHR13143:SF6">
    <property type="entry name" value="TETRATRICOPEPTIDE REPEAT PROTEIN 19, MITOCHONDRIAL"/>
    <property type="match status" value="1"/>
</dbReference>
<comment type="subcellular location">
    <subcellularLocation>
        <location evidence="1">Mitochondrion</location>
    </subcellularLocation>
</comment>
<comment type="similarity">
    <text evidence="2">Belongs to the TTC19 family.</text>
</comment>
<evidence type="ECO:0000313" key="8">
    <source>
        <dbReference type="Proteomes" id="UP000030665"/>
    </source>
</evidence>
<name>A0A077YWV6_TRITR</name>
<dbReference type="STRING" id="36087.A0A077YWV6"/>
<dbReference type="EMBL" id="HG805816">
    <property type="protein sequence ID" value="CDW52189.1"/>
    <property type="molecule type" value="Genomic_DNA"/>
</dbReference>
<organism evidence="7 8">
    <name type="scientific">Trichuris trichiura</name>
    <name type="common">Whipworm</name>
    <name type="synonym">Trichocephalus trichiurus</name>
    <dbReference type="NCBI Taxonomy" id="36087"/>
    <lineage>
        <taxon>Eukaryota</taxon>
        <taxon>Metazoa</taxon>
        <taxon>Ecdysozoa</taxon>
        <taxon>Nematoda</taxon>
        <taxon>Enoplea</taxon>
        <taxon>Dorylaimia</taxon>
        <taxon>Trichinellida</taxon>
        <taxon>Trichuridae</taxon>
        <taxon>Trichuris</taxon>
    </lineage>
</organism>
<reference evidence="7" key="2">
    <citation type="submission" date="2014-03" db="EMBL/GenBank/DDBJ databases">
        <title>The whipworm genome and dual-species transcriptomics of an intimate host-pathogen interaction.</title>
        <authorList>
            <person name="Foth B.J."/>
            <person name="Tsai I.J."/>
            <person name="Reid A.J."/>
            <person name="Bancroft A.J."/>
            <person name="Nichol S."/>
            <person name="Tracey A."/>
            <person name="Holroyd N."/>
            <person name="Cotton J.A."/>
            <person name="Stanley E.J."/>
            <person name="Zarowiecki M."/>
            <person name="Liu J.Z."/>
            <person name="Huckvale T."/>
            <person name="Cooper P.J."/>
            <person name="Grencis R.K."/>
            <person name="Berriman M."/>
        </authorList>
    </citation>
    <scope>NUCLEOTIDE SEQUENCE [LARGE SCALE GENOMIC DNA]</scope>
</reference>